<protein>
    <submittedName>
        <fullName evidence="1">Molecular chaperone</fullName>
    </submittedName>
</protein>
<dbReference type="OrthoDB" id="9800084at2"/>
<dbReference type="Proteomes" id="UP000260680">
    <property type="component" value="Unassembled WGS sequence"/>
</dbReference>
<accession>A0A3E2NG00</accession>
<dbReference type="RefSeq" id="WP_117416125.1">
    <property type="nucleotide sequence ID" value="NZ_QOHO01000017.1"/>
</dbReference>
<reference evidence="1 2" key="1">
    <citation type="submission" date="2018-07" db="EMBL/GenBank/DDBJ databases">
        <title>New species, Clostridium PI-S10-A1B.</title>
        <authorList>
            <person name="Krishna G."/>
            <person name="Summeta K."/>
            <person name="Shikha S."/>
            <person name="Prabhu P.B."/>
            <person name="Suresh K."/>
        </authorList>
    </citation>
    <scope>NUCLEOTIDE SEQUENCE [LARGE SCALE GENOMIC DNA]</scope>
    <source>
        <strain evidence="1 2">PI-S10-A1B</strain>
    </source>
</reference>
<organism evidence="1 2">
    <name type="scientific">Lacrimispora amygdalina</name>
    <dbReference type="NCBI Taxonomy" id="253257"/>
    <lineage>
        <taxon>Bacteria</taxon>
        <taxon>Bacillati</taxon>
        <taxon>Bacillota</taxon>
        <taxon>Clostridia</taxon>
        <taxon>Lachnospirales</taxon>
        <taxon>Lachnospiraceae</taxon>
        <taxon>Lacrimispora</taxon>
    </lineage>
</organism>
<evidence type="ECO:0000313" key="1">
    <source>
        <dbReference type="EMBL" id="RFZ79820.1"/>
    </source>
</evidence>
<proteinExistence type="predicted"/>
<evidence type="ECO:0000313" key="2">
    <source>
        <dbReference type="Proteomes" id="UP000260680"/>
    </source>
</evidence>
<sequence length="95" mass="10759">MKLTKYEKETIVLTSEGDTTTSIFTYNADLKRRLEKFSKQYPTLCKLENSNSEGGVSYVLDKSRVSIRLVAPYSEERRRAASENAKKNGFTGLAK</sequence>
<gene>
    <name evidence="1" type="ORF">DS742_06165</name>
</gene>
<dbReference type="AlphaFoldDB" id="A0A3E2NG00"/>
<comment type="caution">
    <text evidence="1">The sequence shown here is derived from an EMBL/GenBank/DDBJ whole genome shotgun (WGS) entry which is preliminary data.</text>
</comment>
<name>A0A3E2NG00_9FIRM</name>
<dbReference type="EMBL" id="QOHO01000017">
    <property type="protein sequence ID" value="RFZ79820.1"/>
    <property type="molecule type" value="Genomic_DNA"/>
</dbReference>